<dbReference type="Gene3D" id="2.160.10.10">
    <property type="entry name" value="Hexapeptide repeat proteins"/>
    <property type="match status" value="1"/>
</dbReference>
<dbReference type="EMBL" id="CM000776">
    <property type="protein sequence ID" value="EES88920.1"/>
    <property type="molecule type" value="Genomic_DNA"/>
</dbReference>
<dbReference type="InterPro" id="IPR001451">
    <property type="entry name" value="Hexapep"/>
</dbReference>
<dbReference type="InterPro" id="IPR011004">
    <property type="entry name" value="Trimer_LpxA-like_sf"/>
</dbReference>
<organism evidence="1 2">
    <name type="scientific">Helicobacter canadensis MIT 98-5491</name>
    <dbReference type="NCBI Taxonomy" id="537970"/>
    <lineage>
        <taxon>Bacteria</taxon>
        <taxon>Pseudomonadati</taxon>
        <taxon>Campylobacterota</taxon>
        <taxon>Epsilonproteobacteria</taxon>
        <taxon>Campylobacterales</taxon>
        <taxon>Helicobacteraceae</taxon>
        <taxon>Helicobacter</taxon>
    </lineage>
</organism>
<protein>
    <submittedName>
        <fullName evidence="1">Uncharacterized protein</fullName>
    </submittedName>
</protein>
<evidence type="ECO:0000313" key="1">
    <source>
        <dbReference type="EMBL" id="EES88920.1"/>
    </source>
</evidence>
<dbReference type="AlphaFoldDB" id="C5ZW01"/>
<proteinExistence type="predicted"/>
<dbReference type="Proteomes" id="UP000007032">
    <property type="component" value="Chromosome"/>
</dbReference>
<dbReference type="HOGENOM" id="CLU_2954170_0_0_7"/>
<accession>C5ZW01</accession>
<dbReference type="Pfam" id="PF00132">
    <property type="entry name" value="Hexapep"/>
    <property type="match status" value="1"/>
</dbReference>
<name>C5ZW01_9HELI</name>
<evidence type="ECO:0000313" key="2">
    <source>
        <dbReference type="Proteomes" id="UP000007032"/>
    </source>
</evidence>
<keyword evidence="2" id="KW-1185">Reference proteome</keyword>
<sequence>MIHKLADVQSKNIGSGTRIWQFCVVLPNAIIGENCNICSHSSKSKVLLKLINCFKELCK</sequence>
<dbReference type="SUPFAM" id="SSF51161">
    <property type="entry name" value="Trimeric LpxA-like enzymes"/>
    <property type="match status" value="1"/>
</dbReference>
<gene>
    <name evidence="1" type="ORF">HCAN_0199</name>
</gene>
<dbReference type="eggNOG" id="COG0110">
    <property type="taxonomic scope" value="Bacteria"/>
</dbReference>
<dbReference type="STRING" id="537970.HCAN_0199"/>
<dbReference type="OrthoDB" id="9782091at2"/>
<reference evidence="1 2" key="1">
    <citation type="journal article" date="2009" name="J. Bacteriol.">
        <title>Genome sequence of the emerging pathogen Helicobacter canadensis.</title>
        <authorList>
            <person name="Loman N.J."/>
            <person name="Snyder L.A."/>
            <person name="Linton J.D."/>
            <person name="Langdon R."/>
            <person name="Lawson A.J."/>
            <person name="Weinstock G.M."/>
            <person name="Wren B.W."/>
            <person name="Pallen M.J."/>
        </authorList>
    </citation>
    <scope>NUCLEOTIDE SEQUENCE [LARGE SCALE GENOMIC DNA]</scope>
    <source>
        <strain evidence="1 2">MIT 98-5491</strain>
    </source>
</reference>